<proteinExistence type="predicted"/>
<dbReference type="eggNOG" id="ENOG5030AB7">
    <property type="taxonomic scope" value="Bacteria"/>
</dbReference>
<evidence type="ECO:0000313" key="2">
    <source>
        <dbReference type="Proteomes" id="UP000019270"/>
    </source>
</evidence>
<dbReference type="OrthoDB" id="2889120at2"/>
<protein>
    <submittedName>
        <fullName evidence="1">Gp9 protein</fullName>
    </submittedName>
</protein>
<dbReference type="AlphaFoldDB" id="W7L1A4"/>
<name>W7L1A4_CYTFI</name>
<dbReference type="PATRIC" id="fig|1307436.3.peg.4713"/>
<accession>W7L1A4</accession>
<gene>
    <name evidence="1" type="ORF">PBF_22098</name>
</gene>
<evidence type="ECO:0000313" key="1">
    <source>
        <dbReference type="EMBL" id="EWG08902.1"/>
    </source>
</evidence>
<dbReference type="EMBL" id="APVL01000027">
    <property type="protein sequence ID" value="EWG08902.1"/>
    <property type="molecule type" value="Genomic_DNA"/>
</dbReference>
<dbReference type="Proteomes" id="UP000019270">
    <property type="component" value="Unassembled WGS sequence"/>
</dbReference>
<comment type="caution">
    <text evidence="1">The sequence shown here is derived from an EMBL/GenBank/DDBJ whole genome shotgun (WGS) entry which is preliminary data.</text>
</comment>
<reference evidence="2" key="1">
    <citation type="submission" date="2013-03" db="EMBL/GenBank/DDBJ databases">
        <title>Draft genome sequence of Bacillus firmus DS1.</title>
        <authorList>
            <person name="Peng D."/>
            <person name="Zhu L."/>
            <person name="Sun M."/>
        </authorList>
    </citation>
    <scope>NUCLEOTIDE SEQUENCE [LARGE SCALE GENOMIC DNA]</scope>
    <source>
        <strain evidence="2">DS1</strain>
    </source>
</reference>
<sequence>MAAEFEFNHSEFDRLHENLIQLGDKAEETMNNSLAKRAEDVIVPRITDLIPISRNSNGQGVRDKIHARNLVWHKKELGNLSVTIKSKGGAANKRGSLGYLVFPDEGRGSSNPVAHHFMARGLEEGTPELVGGLQEDLIRRIEEEL</sequence>
<dbReference type="RefSeq" id="WP_035332778.1">
    <property type="nucleotide sequence ID" value="NZ_APVL01000027.1"/>
</dbReference>
<organism evidence="1 2">
    <name type="scientific">Cytobacillus firmus DS1</name>
    <dbReference type="NCBI Taxonomy" id="1307436"/>
    <lineage>
        <taxon>Bacteria</taxon>
        <taxon>Bacillati</taxon>
        <taxon>Bacillota</taxon>
        <taxon>Bacilli</taxon>
        <taxon>Bacillales</taxon>
        <taxon>Bacillaceae</taxon>
        <taxon>Cytobacillus</taxon>
    </lineage>
</organism>
<reference evidence="1 2" key="2">
    <citation type="journal article" date="2016" name="Sci. Rep.">
        <title>A novel serine protease, Sep1, from Bacillus firmus DS-1 has nematicidal activity and degrades multiple intestinal-associated nematode proteins.</title>
        <authorList>
            <person name="Geng C."/>
            <person name="Nie X."/>
            <person name="Tang Z."/>
            <person name="Zhang Y."/>
            <person name="Lin J."/>
            <person name="Sun M."/>
            <person name="Peng D."/>
        </authorList>
    </citation>
    <scope>NUCLEOTIDE SEQUENCE [LARGE SCALE GENOMIC DNA]</scope>
    <source>
        <strain evidence="1 2">DS1</strain>
    </source>
</reference>